<dbReference type="EMBL" id="CP000308">
    <property type="protein sequence ID" value="ABG13180.1"/>
    <property type="molecule type" value="Genomic_DNA"/>
</dbReference>
<gene>
    <name evidence="1" type="ordered locus">YPA_1213</name>
</gene>
<dbReference type="Proteomes" id="UP000001971">
    <property type="component" value="Chromosome"/>
</dbReference>
<name>A0A0H2Y711_YERPA</name>
<evidence type="ECO:0000313" key="2">
    <source>
        <dbReference type="Proteomes" id="UP000001971"/>
    </source>
</evidence>
<evidence type="ECO:0000313" key="1">
    <source>
        <dbReference type="EMBL" id="ABG13180.1"/>
    </source>
</evidence>
<accession>A0A0H2Y711</accession>
<dbReference type="KEGG" id="ypa:YPA_1213"/>
<protein>
    <submittedName>
        <fullName evidence="1">Uncharacterized protein</fullName>
    </submittedName>
</protein>
<organism evidence="1 2">
    <name type="scientific">Yersinia pestis bv. Antiqua (strain Antiqua)</name>
    <dbReference type="NCBI Taxonomy" id="360102"/>
    <lineage>
        <taxon>Bacteria</taxon>
        <taxon>Pseudomonadati</taxon>
        <taxon>Pseudomonadota</taxon>
        <taxon>Gammaproteobacteria</taxon>
        <taxon>Enterobacterales</taxon>
        <taxon>Yersiniaceae</taxon>
        <taxon>Yersinia</taxon>
    </lineage>
</organism>
<reference evidence="1 2" key="1">
    <citation type="journal article" date="2006" name="J. Bacteriol.">
        <title>Complete genome sequence of Yersinia pestis strains Antiqua and Nepal516: evidence of gene reduction in an emerging pathogen.</title>
        <authorList>
            <person name="Chain P.S."/>
            <person name="Hu P."/>
            <person name="Malfatti S.A."/>
            <person name="Radnedge L."/>
            <person name="Larimer F."/>
            <person name="Vergez L.M."/>
            <person name="Worsham P."/>
            <person name="Chu M.C."/>
            <person name="Andersen G.L."/>
        </authorList>
    </citation>
    <scope>NUCLEOTIDE SEQUENCE [LARGE SCALE GENOMIC DNA]</scope>
    <source>
        <strain evidence="1 2">Antiqua</strain>
    </source>
</reference>
<sequence>MQQQLLYLSKFQQFRLNIMISNVLIDSVRILPDEYANGGLKKNALKRKISKSSL</sequence>
<dbReference type="AlphaFoldDB" id="A0A0H2Y711"/>
<proteinExistence type="predicted"/>